<comment type="caution">
    <text evidence="4">The sequence shown here is derived from an EMBL/GenBank/DDBJ whole genome shotgun (WGS) entry which is preliminary data.</text>
</comment>
<name>A0ABR3GQD7_9PEZI</name>
<reference evidence="4 5" key="1">
    <citation type="submission" date="2024-02" db="EMBL/GenBank/DDBJ databases">
        <title>Discinaceae phylogenomics.</title>
        <authorList>
            <person name="Dirks A.C."/>
            <person name="James T.Y."/>
        </authorList>
    </citation>
    <scope>NUCLEOTIDE SEQUENCE [LARGE SCALE GENOMIC DNA]</scope>
    <source>
        <strain evidence="4 5">ACD0624</strain>
    </source>
</reference>
<dbReference type="Gene3D" id="2.40.50.140">
    <property type="entry name" value="Nucleic acid-binding proteins"/>
    <property type="match status" value="1"/>
</dbReference>
<evidence type="ECO:0000313" key="4">
    <source>
        <dbReference type="EMBL" id="KAL0637796.1"/>
    </source>
</evidence>
<protein>
    <recommendedName>
        <fullName evidence="6">Ribosomal protein S17</fullName>
    </recommendedName>
</protein>
<keyword evidence="5" id="KW-1185">Reference proteome</keyword>
<dbReference type="PANTHER" id="PTHR10744:SF1">
    <property type="entry name" value="SMALL RIBOSOMAL SUBUNIT PROTEIN US17M"/>
    <property type="match status" value="1"/>
</dbReference>
<proteinExistence type="inferred from homology"/>
<dbReference type="PANTHER" id="PTHR10744">
    <property type="entry name" value="40S RIBOSOMAL PROTEIN S11 FAMILY MEMBER"/>
    <property type="match status" value="1"/>
</dbReference>
<dbReference type="SUPFAM" id="SSF50249">
    <property type="entry name" value="Nucleic acid-binding proteins"/>
    <property type="match status" value="1"/>
</dbReference>
<sequence length="132" mass="14655">MPVGVVISSGRALKTIRVRLPKLFWDSHIRKNYNRHENLLVHDEAEACVAGDVVRIESEFVTSKHKSHIVAEIVSAVRTGEVRRAVETVEEGRARKSAKRQAKEGRRAELKAVVRDPVTGRAVVGDKKVGVV</sequence>
<comment type="similarity">
    <text evidence="1">Belongs to the universal ribosomal protein uS17 family.</text>
</comment>
<evidence type="ECO:0000256" key="3">
    <source>
        <dbReference type="ARBA" id="ARBA00023274"/>
    </source>
</evidence>
<evidence type="ECO:0008006" key="6">
    <source>
        <dbReference type="Google" id="ProtNLM"/>
    </source>
</evidence>
<keyword evidence="3" id="KW-0687">Ribonucleoprotein</keyword>
<keyword evidence="2" id="KW-0689">Ribosomal protein</keyword>
<evidence type="ECO:0000313" key="5">
    <source>
        <dbReference type="Proteomes" id="UP001447188"/>
    </source>
</evidence>
<organism evidence="4 5">
    <name type="scientific">Discina gigas</name>
    <dbReference type="NCBI Taxonomy" id="1032678"/>
    <lineage>
        <taxon>Eukaryota</taxon>
        <taxon>Fungi</taxon>
        <taxon>Dikarya</taxon>
        <taxon>Ascomycota</taxon>
        <taxon>Pezizomycotina</taxon>
        <taxon>Pezizomycetes</taxon>
        <taxon>Pezizales</taxon>
        <taxon>Discinaceae</taxon>
        <taxon>Discina</taxon>
    </lineage>
</organism>
<dbReference type="Proteomes" id="UP001447188">
    <property type="component" value="Unassembled WGS sequence"/>
</dbReference>
<evidence type="ECO:0000256" key="2">
    <source>
        <dbReference type="ARBA" id="ARBA00022980"/>
    </source>
</evidence>
<evidence type="ECO:0000256" key="1">
    <source>
        <dbReference type="ARBA" id="ARBA00010254"/>
    </source>
</evidence>
<dbReference type="InterPro" id="IPR000266">
    <property type="entry name" value="Ribosomal_uS17"/>
</dbReference>
<dbReference type="InterPro" id="IPR012340">
    <property type="entry name" value="NA-bd_OB-fold"/>
</dbReference>
<accession>A0ABR3GQD7</accession>
<dbReference type="EMBL" id="JBBBZM010000030">
    <property type="protein sequence ID" value="KAL0637796.1"/>
    <property type="molecule type" value="Genomic_DNA"/>
</dbReference>
<dbReference type="Pfam" id="PF00366">
    <property type="entry name" value="Ribosomal_S17"/>
    <property type="match status" value="1"/>
</dbReference>
<gene>
    <name evidence="4" type="ORF">Q9L58_003186</name>
</gene>